<proteinExistence type="predicted"/>
<dbReference type="AlphaFoldDB" id="C6PSE6"/>
<keyword evidence="2" id="KW-1185">Reference proteome</keyword>
<dbReference type="eggNOG" id="ENOG5033JAJ">
    <property type="taxonomic scope" value="Bacteria"/>
</dbReference>
<organism evidence="1 2">
    <name type="scientific">Clostridium carboxidivorans P7</name>
    <dbReference type="NCBI Taxonomy" id="536227"/>
    <lineage>
        <taxon>Bacteria</taxon>
        <taxon>Bacillati</taxon>
        <taxon>Bacillota</taxon>
        <taxon>Clostridia</taxon>
        <taxon>Eubacteriales</taxon>
        <taxon>Clostridiaceae</taxon>
        <taxon>Clostridium</taxon>
    </lineage>
</organism>
<reference evidence="1 2" key="1">
    <citation type="submission" date="2009-06" db="EMBL/GenBank/DDBJ databases">
        <title>The draft genome of Clostridium carboxidivorans P7.</title>
        <authorList>
            <consortium name="US DOE Joint Genome Institute (JGI-PGF)"/>
            <person name="Lucas S."/>
            <person name="Copeland A."/>
            <person name="Lapidus A."/>
            <person name="Glavina del Rio T."/>
            <person name="Tice H."/>
            <person name="Bruce D."/>
            <person name="Goodwin L."/>
            <person name="Pitluck S."/>
            <person name="Larimer F."/>
            <person name="Land M.L."/>
            <person name="Hauser L."/>
            <person name="Hemme C.L."/>
        </authorList>
    </citation>
    <scope>NUCLEOTIDE SEQUENCE [LARGE SCALE GENOMIC DNA]</scope>
    <source>
        <strain evidence="1 2">P7</strain>
    </source>
</reference>
<dbReference type="KEGG" id="cck:Ccar_17775"/>
<gene>
    <name evidence="1" type="ORF">CcarbDRAFT_1713</name>
</gene>
<dbReference type="EMBL" id="ACVI01000022">
    <property type="protein sequence ID" value="EET87824.1"/>
    <property type="molecule type" value="Genomic_DNA"/>
</dbReference>
<evidence type="ECO:0000313" key="1">
    <source>
        <dbReference type="EMBL" id="EET87824.1"/>
    </source>
</evidence>
<dbReference type="OrthoDB" id="2087294at2"/>
<protein>
    <submittedName>
        <fullName evidence="1">Uncharacterized protein</fullName>
    </submittedName>
</protein>
<evidence type="ECO:0000313" key="2">
    <source>
        <dbReference type="Proteomes" id="UP000004198"/>
    </source>
</evidence>
<dbReference type="PATRIC" id="fig|536227.13.peg.3731"/>
<accession>C6PSE6</accession>
<comment type="caution">
    <text evidence="1">The sequence shown here is derived from an EMBL/GenBank/DDBJ whole genome shotgun (WGS) entry which is preliminary data.</text>
</comment>
<sequence length="124" mass="14081">MSFLLFAAAKWILAGAVVGAVATTALVTFWDKIREWLTHTAANAVEKAFGYKAREKMFKAIAKIDRAVDIVRNKTTIYTKKDELDTHFLKTDIVAECSAYEIESDVLEEIRKKGELIQEFKYTT</sequence>
<dbReference type="RefSeq" id="WP_007060598.1">
    <property type="nucleotide sequence ID" value="NZ_ACVI01000022.1"/>
</dbReference>
<dbReference type="Proteomes" id="UP000004198">
    <property type="component" value="Unassembled WGS sequence"/>
</dbReference>
<dbReference type="STRING" id="536227.Ccar_17775"/>
<name>C6PSE6_9CLOT</name>